<dbReference type="GO" id="GO:0006355">
    <property type="term" value="P:regulation of DNA-templated transcription"/>
    <property type="evidence" value="ECO:0007669"/>
    <property type="project" value="InterPro"/>
</dbReference>
<dbReference type="InterPro" id="IPR005467">
    <property type="entry name" value="His_kinase_dom"/>
</dbReference>
<evidence type="ECO:0000256" key="3">
    <source>
        <dbReference type="ARBA" id="ARBA00012438"/>
    </source>
</evidence>
<organism evidence="17 18">
    <name type="scientific">Crinalium epipsammum PCC 9333</name>
    <dbReference type="NCBI Taxonomy" id="1173022"/>
    <lineage>
        <taxon>Bacteria</taxon>
        <taxon>Bacillati</taxon>
        <taxon>Cyanobacteriota</taxon>
        <taxon>Cyanophyceae</taxon>
        <taxon>Gomontiellales</taxon>
        <taxon>Gomontiellaceae</taxon>
        <taxon>Crinalium</taxon>
    </lineage>
</organism>
<dbReference type="SUPFAM" id="SSF55785">
    <property type="entry name" value="PYP-like sensor domain (PAS domain)"/>
    <property type="match status" value="3"/>
</dbReference>
<evidence type="ECO:0000256" key="13">
    <source>
        <dbReference type="SAM" id="Coils"/>
    </source>
</evidence>
<evidence type="ECO:0000313" key="18">
    <source>
        <dbReference type="Proteomes" id="UP000010472"/>
    </source>
</evidence>
<dbReference type="SMART" id="SM00065">
    <property type="entry name" value="GAF"/>
    <property type="match status" value="1"/>
</dbReference>
<evidence type="ECO:0000256" key="1">
    <source>
        <dbReference type="ARBA" id="ARBA00000085"/>
    </source>
</evidence>
<dbReference type="Proteomes" id="UP000010472">
    <property type="component" value="Chromosome"/>
</dbReference>
<dbReference type="SUPFAM" id="SSF55874">
    <property type="entry name" value="ATPase domain of HSP90 chaperone/DNA topoisomerase II/histidine kinase"/>
    <property type="match status" value="1"/>
</dbReference>
<dbReference type="SMART" id="SM00387">
    <property type="entry name" value="HATPase_c"/>
    <property type="match status" value="1"/>
</dbReference>
<feature type="domain" description="Histidine kinase" evidence="14">
    <location>
        <begin position="619"/>
        <end position="843"/>
    </location>
</feature>
<evidence type="ECO:0000256" key="8">
    <source>
        <dbReference type="ARBA" id="ARBA00022777"/>
    </source>
</evidence>
<dbReference type="GO" id="GO:0000156">
    <property type="term" value="F:phosphorelay response regulator activity"/>
    <property type="evidence" value="ECO:0007669"/>
    <property type="project" value="TreeGrafter"/>
</dbReference>
<evidence type="ECO:0000256" key="6">
    <source>
        <dbReference type="ARBA" id="ARBA00022692"/>
    </source>
</evidence>
<feature type="domain" description="PAS" evidence="15">
    <location>
        <begin position="46"/>
        <end position="102"/>
    </location>
</feature>
<dbReference type="PATRIC" id="fig|1173022.3.peg.3518"/>
<evidence type="ECO:0000259" key="15">
    <source>
        <dbReference type="PROSITE" id="PS50112"/>
    </source>
</evidence>
<dbReference type="AlphaFoldDB" id="K9W1L4"/>
<keyword evidence="18" id="KW-1185">Reference proteome</keyword>
<dbReference type="InterPro" id="IPR029016">
    <property type="entry name" value="GAF-like_dom_sf"/>
</dbReference>
<dbReference type="InterPro" id="IPR035965">
    <property type="entry name" value="PAS-like_dom_sf"/>
</dbReference>
<dbReference type="GO" id="GO:0007234">
    <property type="term" value="P:osmosensory signaling via phosphorelay pathway"/>
    <property type="evidence" value="ECO:0007669"/>
    <property type="project" value="TreeGrafter"/>
</dbReference>
<keyword evidence="7" id="KW-0547">Nucleotide-binding</keyword>
<dbReference type="Gene3D" id="3.30.450.40">
    <property type="match status" value="1"/>
</dbReference>
<evidence type="ECO:0000259" key="14">
    <source>
        <dbReference type="PROSITE" id="PS50109"/>
    </source>
</evidence>
<dbReference type="InterPro" id="IPR001610">
    <property type="entry name" value="PAC"/>
</dbReference>
<dbReference type="PANTHER" id="PTHR42878:SF7">
    <property type="entry name" value="SENSOR HISTIDINE KINASE GLRK"/>
    <property type="match status" value="1"/>
</dbReference>
<dbReference type="OrthoDB" id="567974at2"/>
<keyword evidence="9" id="KW-0067">ATP-binding</keyword>
<dbReference type="PROSITE" id="PS50112">
    <property type="entry name" value="PAS"/>
    <property type="match status" value="2"/>
</dbReference>
<dbReference type="KEGG" id="cep:Cri9333_3255"/>
<evidence type="ECO:0000259" key="16">
    <source>
        <dbReference type="PROSITE" id="PS50113"/>
    </source>
</evidence>
<dbReference type="CDD" id="cd00130">
    <property type="entry name" value="PAS"/>
    <property type="match status" value="2"/>
</dbReference>
<dbReference type="SUPFAM" id="SSF55781">
    <property type="entry name" value="GAF domain-like"/>
    <property type="match status" value="1"/>
</dbReference>
<dbReference type="Gene3D" id="3.30.450.20">
    <property type="entry name" value="PAS domain"/>
    <property type="match status" value="3"/>
</dbReference>
<feature type="domain" description="PAC" evidence="16">
    <location>
        <begin position="238"/>
        <end position="290"/>
    </location>
</feature>
<feature type="domain" description="PAC" evidence="16">
    <location>
        <begin position="112"/>
        <end position="163"/>
    </location>
</feature>
<dbReference type="Gene3D" id="1.10.287.130">
    <property type="match status" value="1"/>
</dbReference>
<evidence type="ECO:0000256" key="10">
    <source>
        <dbReference type="ARBA" id="ARBA00022989"/>
    </source>
</evidence>
<dbReference type="Pfam" id="PF00512">
    <property type="entry name" value="HisKA"/>
    <property type="match status" value="1"/>
</dbReference>
<dbReference type="InterPro" id="IPR004358">
    <property type="entry name" value="Sig_transdc_His_kin-like_C"/>
</dbReference>
<dbReference type="HOGENOM" id="CLU_000445_114_44_3"/>
<dbReference type="InterPro" id="IPR036890">
    <property type="entry name" value="HATPase_C_sf"/>
</dbReference>
<dbReference type="Gene3D" id="3.30.565.10">
    <property type="entry name" value="Histidine kinase-like ATPase, C-terminal domain"/>
    <property type="match status" value="1"/>
</dbReference>
<keyword evidence="6" id="KW-0812">Transmembrane</keyword>
<evidence type="ECO:0000256" key="7">
    <source>
        <dbReference type="ARBA" id="ARBA00022741"/>
    </source>
</evidence>
<reference evidence="17 18" key="1">
    <citation type="submission" date="2012-06" db="EMBL/GenBank/DDBJ databases">
        <title>Finished chromosome of genome of Crinalium epipsammum PCC 9333.</title>
        <authorList>
            <consortium name="US DOE Joint Genome Institute"/>
            <person name="Gugger M."/>
            <person name="Coursin T."/>
            <person name="Rippka R."/>
            <person name="Tandeau De Marsac N."/>
            <person name="Huntemann M."/>
            <person name="Wei C.-L."/>
            <person name="Han J."/>
            <person name="Detter J.C."/>
            <person name="Han C."/>
            <person name="Tapia R."/>
            <person name="Davenport K."/>
            <person name="Daligault H."/>
            <person name="Erkkila T."/>
            <person name="Gu W."/>
            <person name="Munk A.C.C."/>
            <person name="Teshima H."/>
            <person name="Xu Y."/>
            <person name="Chain P."/>
            <person name="Chen A."/>
            <person name="Krypides N."/>
            <person name="Mavromatis K."/>
            <person name="Markowitz V."/>
            <person name="Szeto E."/>
            <person name="Ivanova N."/>
            <person name="Mikhailova N."/>
            <person name="Ovchinnikova G."/>
            <person name="Pagani I."/>
            <person name="Pati A."/>
            <person name="Goodwin L."/>
            <person name="Peters L."/>
            <person name="Pitluck S."/>
            <person name="Woyke T."/>
            <person name="Kerfeld C."/>
        </authorList>
    </citation>
    <scope>NUCLEOTIDE SEQUENCE [LARGE SCALE GENOMIC DNA]</scope>
    <source>
        <strain evidence="17 18">PCC 9333</strain>
    </source>
</reference>
<dbReference type="Pfam" id="PF00989">
    <property type="entry name" value="PAS"/>
    <property type="match status" value="2"/>
</dbReference>
<evidence type="ECO:0000256" key="12">
    <source>
        <dbReference type="ARBA" id="ARBA00023136"/>
    </source>
</evidence>
<protein>
    <recommendedName>
        <fullName evidence="3">histidine kinase</fullName>
        <ecNumber evidence="3">2.7.13.3</ecNumber>
    </recommendedName>
</protein>
<dbReference type="RefSeq" id="WP_015204192.1">
    <property type="nucleotide sequence ID" value="NC_019753.1"/>
</dbReference>
<keyword evidence="8 17" id="KW-0418">Kinase</keyword>
<dbReference type="SUPFAM" id="SSF47384">
    <property type="entry name" value="Homodimeric domain of signal transducing histidine kinase"/>
    <property type="match status" value="1"/>
</dbReference>
<dbReference type="CDD" id="cd00082">
    <property type="entry name" value="HisKA"/>
    <property type="match status" value="1"/>
</dbReference>
<proteinExistence type="predicted"/>
<dbReference type="InterPro" id="IPR003594">
    <property type="entry name" value="HATPase_dom"/>
</dbReference>
<name>K9W1L4_9CYAN</name>
<dbReference type="eggNOG" id="COG5002">
    <property type="taxonomic scope" value="Bacteria"/>
</dbReference>
<dbReference type="InterPro" id="IPR000014">
    <property type="entry name" value="PAS"/>
</dbReference>
<feature type="coiled-coil region" evidence="13">
    <location>
        <begin position="585"/>
        <end position="612"/>
    </location>
</feature>
<keyword evidence="12" id="KW-0472">Membrane</keyword>
<evidence type="ECO:0000256" key="11">
    <source>
        <dbReference type="ARBA" id="ARBA00023012"/>
    </source>
</evidence>
<evidence type="ECO:0000256" key="2">
    <source>
        <dbReference type="ARBA" id="ARBA00004141"/>
    </source>
</evidence>
<keyword evidence="4" id="KW-0597">Phosphoprotein</keyword>
<dbReference type="InterPro" id="IPR003018">
    <property type="entry name" value="GAF"/>
</dbReference>
<dbReference type="SMART" id="SM00388">
    <property type="entry name" value="HisKA"/>
    <property type="match status" value="1"/>
</dbReference>
<dbReference type="eggNOG" id="COG2205">
    <property type="taxonomic scope" value="Bacteria"/>
</dbReference>
<keyword evidence="10" id="KW-1133">Transmembrane helix</keyword>
<dbReference type="Pfam" id="PF02518">
    <property type="entry name" value="HATPase_c"/>
    <property type="match status" value="1"/>
</dbReference>
<keyword evidence="11" id="KW-0902">Two-component regulatory system</keyword>
<dbReference type="InterPro" id="IPR000700">
    <property type="entry name" value="PAS-assoc_C"/>
</dbReference>
<dbReference type="EMBL" id="CP003620">
    <property type="protein sequence ID" value="AFZ14086.1"/>
    <property type="molecule type" value="Genomic_DNA"/>
</dbReference>
<dbReference type="PANTHER" id="PTHR42878">
    <property type="entry name" value="TWO-COMPONENT HISTIDINE KINASE"/>
    <property type="match status" value="1"/>
</dbReference>
<dbReference type="PROSITE" id="PS50113">
    <property type="entry name" value="PAC"/>
    <property type="match status" value="2"/>
</dbReference>
<feature type="domain" description="PAS" evidence="15">
    <location>
        <begin position="291"/>
        <end position="361"/>
    </location>
</feature>
<dbReference type="GO" id="GO:0005524">
    <property type="term" value="F:ATP binding"/>
    <property type="evidence" value="ECO:0007669"/>
    <property type="project" value="UniProtKB-KW"/>
</dbReference>
<dbReference type="InterPro" id="IPR050351">
    <property type="entry name" value="BphY/WalK/GraS-like"/>
</dbReference>
<dbReference type="InterPro" id="IPR013767">
    <property type="entry name" value="PAS_fold"/>
</dbReference>
<dbReference type="PRINTS" id="PR00344">
    <property type="entry name" value="BCTRLSENSOR"/>
</dbReference>
<dbReference type="STRING" id="1173022.Cri9333_3255"/>
<evidence type="ECO:0000256" key="4">
    <source>
        <dbReference type="ARBA" id="ARBA00022553"/>
    </source>
</evidence>
<dbReference type="SMART" id="SM00086">
    <property type="entry name" value="PAC"/>
    <property type="match status" value="3"/>
</dbReference>
<dbReference type="InterPro" id="IPR036097">
    <property type="entry name" value="HisK_dim/P_sf"/>
</dbReference>
<comment type="subcellular location">
    <subcellularLocation>
        <location evidence="2">Membrane</location>
        <topology evidence="2">Multi-pass membrane protein</topology>
    </subcellularLocation>
</comment>
<sequence>MIPEQMQILRESCIDDIALKLLPNILSAIETRSERTQMPISFQAALLDQVCNAVIATDVEGKIIYWNRFAHTLFQWTAEEVIGKHIYNVIMAKDIPQLAEAILVNRDQATVWQGSFVTKRKDDTQFVADITHAVIRDVDGLKGFLSVCVDTTDRRRSEVALKQSAANLKAIFNSSLQAVVMIDWDYQIQAFNKTANDWALKIYHKNLNEYNSINDFLIADEIYDFHRAFNAAIKGKSLKIEKLFKGIKGDSYWFEINYCPVLDDARQVIGVCQVALNIDQQKKAIDELAKSEERFRSLVQNSSDIITVLEADGSIRYVSPSVKLILGYQPEELVGKNVFDYIHPQDQSNAKSEFAERLKQPGVVGLTEIRLHHGSGKWIDVEVAVNNLLQEASTKGVVVNCRDISERKQAEIVLKQQTIREQALHRFTRMMRSYLDLETICAIAAQEITLILQVERVEIQQYLPYEQVWLIVAEYPQQTGQLNSLGVQVPDVDYEISTKLKQLQVVKIQNTDNKDTEASQINLRYQGAWLLVPLHFQQHLWGSLSLCNGIEEWQQSQVELVSAIADQLAIAIQQAQLYQQSSAINADLESQVQERTAQLEQKIEELEQLNILKDDFLSTVSHELRTPLSNMKMAIQMLKIAPTSERRQRYLEILESECARETELINDLLDLQRLEVASYSISLDKINLLEWIPTIVTPFYSRIQQHQQNLKVDLSPDLPIIVSDRTSLGRIISELLHNACKYTPPGDQIVFNVSYTANYSSKTVEQSNLIIFTISNQVEIPASELPRIFDKFYRVPNADPWKQGGTGLGLALVQKLIEQMEGTIQVESSGGWTTFMVQIPHRPSEHLRSANPRMLT</sequence>
<evidence type="ECO:0000256" key="5">
    <source>
        <dbReference type="ARBA" id="ARBA00022679"/>
    </source>
</evidence>
<dbReference type="GO" id="GO:0000155">
    <property type="term" value="F:phosphorelay sensor kinase activity"/>
    <property type="evidence" value="ECO:0007669"/>
    <property type="project" value="InterPro"/>
</dbReference>
<dbReference type="PROSITE" id="PS50109">
    <property type="entry name" value="HIS_KIN"/>
    <property type="match status" value="1"/>
</dbReference>
<keyword evidence="5" id="KW-0808">Transferase</keyword>
<comment type="catalytic activity">
    <reaction evidence="1">
        <text>ATP + protein L-histidine = ADP + protein N-phospho-L-histidine.</text>
        <dbReference type="EC" id="2.7.13.3"/>
    </reaction>
</comment>
<keyword evidence="13" id="KW-0175">Coiled coil</keyword>
<dbReference type="SMART" id="SM00091">
    <property type="entry name" value="PAS"/>
    <property type="match status" value="2"/>
</dbReference>
<evidence type="ECO:0000256" key="9">
    <source>
        <dbReference type="ARBA" id="ARBA00022840"/>
    </source>
</evidence>
<gene>
    <name evidence="17" type="ORF">Cri9333_3255</name>
</gene>
<dbReference type="Pfam" id="PF01590">
    <property type="entry name" value="GAF"/>
    <property type="match status" value="1"/>
</dbReference>
<evidence type="ECO:0000313" key="17">
    <source>
        <dbReference type="EMBL" id="AFZ14086.1"/>
    </source>
</evidence>
<dbReference type="NCBIfam" id="TIGR00229">
    <property type="entry name" value="sensory_box"/>
    <property type="match status" value="2"/>
</dbReference>
<dbReference type="GO" id="GO:0016020">
    <property type="term" value="C:membrane"/>
    <property type="evidence" value="ECO:0007669"/>
    <property type="project" value="UniProtKB-SubCell"/>
</dbReference>
<dbReference type="InterPro" id="IPR003661">
    <property type="entry name" value="HisK_dim/P_dom"/>
</dbReference>
<dbReference type="GO" id="GO:0030295">
    <property type="term" value="F:protein kinase activator activity"/>
    <property type="evidence" value="ECO:0007669"/>
    <property type="project" value="TreeGrafter"/>
</dbReference>
<accession>K9W1L4</accession>
<dbReference type="EC" id="2.7.13.3" evidence="3"/>